<dbReference type="Gene3D" id="3.30.420.190">
    <property type="entry name" value="conserved archaeal protein q6m145"/>
    <property type="match status" value="1"/>
</dbReference>
<dbReference type="EnsemblBacteria" id="AAM01330">
    <property type="protein sequence ID" value="AAM01330"/>
    <property type="gene ID" value="MK0113"/>
</dbReference>
<reference evidence="2 3" key="1">
    <citation type="journal article" date="2002" name="Proc. Natl. Acad. Sci. U.S.A.">
        <title>The complete genome of hyperthermophile Methanopyrus kandleri AV19 and monophyly of archaeal methanogens.</title>
        <authorList>
            <person name="Slesarev A.I."/>
            <person name="Mezhevaya K.V."/>
            <person name="Makarova K.S."/>
            <person name="Polushin N.N."/>
            <person name="Shcherbinina O.V."/>
            <person name="Shakhova V.V."/>
            <person name="Belova G.I."/>
            <person name="Aravind L."/>
            <person name="Natale D.A."/>
            <person name="Rogozin I.B."/>
            <person name="Tatusov R.L."/>
            <person name="Wolf Y.I."/>
            <person name="Stetter K.O."/>
            <person name="Malykh A.G."/>
            <person name="Koonin E.V."/>
            <person name="Kozyavkin S.A."/>
        </authorList>
    </citation>
    <scope>NUCLEOTIDE SEQUENCE [LARGE SCALE GENOMIC DNA]</scope>
    <source>
        <strain evidence="3">AV19 / DSM 6324 / JCM 9639 / NBRC 100938</strain>
    </source>
</reference>
<protein>
    <submittedName>
        <fullName evidence="2">Predicted sugar kinase of the RNAseH/HSP70 fold</fullName>
    </submittedName>
</protein>
<name>Q8TZ27_METKA</name>
<dbReference type="STRING" id="190192.MK0113"/>
<organism evidence="2 3">
    <name type="scientific">Methanopyrus kandleri (strain AV19 / DSM 6324 / JCM 9639 / NBRC 100938)</name>
    <dbReference type="NCBI Taxonomy" id="190192"/>
    <lineage>
        <taxon>Archaea</taxon>
        <taxon>Methanobacteriati</taxon>
        <taxon>Methanobacteriota</taxon>
        <taxon>Methanomada group</taxon>
        <taxon>Methanopyri</taxon>
        <taxon>Methanopyrales</taxon>
        <taxon>Methanopyraceae</taxon>
        <taxon>Methanopyrus</taxon>
    </lineage>
</organism>
<dbReference type="KEGG" id="mka:MK0113"/>
<dbReference type="NCBIfam" id="TIGR03123">
    <property type="entry name" value="one_C_unchar_1"/>
    <property type="match status" value="1"/>
</dbReference>
<sequence>MGCECIGGNVVKALGLDVGGAHTDAALVRYDEDGKVMVLGTDRVYLPMWKKKKRLKKTIKRIVHKFKPDVVGLTMTGELADAFNTRREGVEYIVRTVTSACHAPVYVVTSDGSTVPPEEALRRWREVASANWRATAEVLAHVRPGSYLLVDLGSTTLDLIPIIRGEVAAEGRTDLERMKNGELAYLGALRTPISFLLREVEIDGEPVPVSYEYFSIVADALLLLGEIDPEDYTPETPDGRGKSPEECARRLARTVCSDPEELGWEGVMDLAKTAVRALLGQLLKHIELKLQEHGLDTVVAAGAGDFLIEMACKRIGVEVEPFDEIFGKGSEVAPAVGAAFLAIRR</sequence>
<dbReference type="EMBL" id="AE009439">
    <property type="protein sequence ID" value="AAM01330.1"/>
    <property type="molecule type" value="Genomic_DNA"/>
</dbReference>
<dbReference type="PATRIC" id="fig|190192.8.peg.112"/>
<dbReference type="Pfam" id="PF01968">
    <property type="entry name" value="Hydantoinase_A"/>
    <property type="match status" value="1"/>
</dbReference>
<dbReference type="Proteomes" id="UP000001826">
    <property type="component" value="Chromosome"/>
</dbReference>
<keyword evidence="2" id="KW-0808">Transferase</keyword>
<dbReference type="FunCoup" id="Q8TZ27">
    <property type="interactions" value="85"/>
</dbReference>
<dbReference type="GO" id="GO:0016301">
    <property type="term" value="F:kinase activity"/>
    <property type="evidence" value="ECO:0007669"/>
    <property type="project" value="UniProtKB-KW"/>
</dbReference>
<dbReference type="InterPro" id="IPR002756">
    <property type="entry name" value="MfnF"/>
</dbReference>
<proteinExistence type="predicted"/>
<dbReference type="InParanoid" id="Q8TZ27"/>
<dbReference type="AlphaFoldDB" id="Q8TZ27"/>
<keyword evidence="3" id="KW-1185">Reference proteome</keyword>
<gene>
    <name evidence="2" type="ordered locus">MK0113</name>
</gene>
<dbReference type="HOGENOM" id="CLU_060932_0_0_2"/>
<accession>Q8TZ27</accession>
<dbReference type="Gene3D" id="3.30.420.40">
    <property type="match status" value="1"/>
</dbReference>
<dbReference type="InterPro" id="IPR002821">
    <property type="entry name" value="Hydantoinase_A"/>
</dbReference>
<dbReference type="GO" id="GO:0016787">
    <property type="term" value="F:hydrolase activity"/>
    <property type="evidence" value="ECO:0007669"/>
    <property type="project" value="InterPro"/>
</dbReference>
<keyword evidence="2" id="KW-0418">Kinase</keyword>
<dbReference type="PaxDb" id="190192-MK0113"/>
<evidence type="ECO:0000313" key="3">
    <source>
        <dbReference type="Proteomes" id="UP000001826"/>
    </source>
</evidence>
<evidence type="ECO:0000259" key="1">
    <source>
        <dbReference type="Pfam" id="PF01968"/>
    </source>
</evidence>
<feature type="domain" description="Hydantoinase A/oxoprolinase" evidence="1">
    <location>
        <begin position="70"/>
        <end position="344"/>
    </location>
</feature>
<dbReference type="InterPro" id="IPR043129">
    <property type="entry name" value="ATPase_NBD"/>
</dbReference>
<dbReference type="SUPFAM" id="SSF53067">
    <property type="entry name" value="Actin-like ATPase domain"/>
    <property type="match status" value="1"/>
</dbReference>
<evidence type="ECO:0000313" key="2">
    <source>
        <dbReference type="EMBL" id="AAM01330.1"/>
    </source>
</evidence>